<gene>
    <name evidence="1" type="ORF">CFP56_008153</name>
</gene>
<reference evidence="1 2" key="1">
    <citation type="journal article" date="2018" name="Sci. Data">
        <title>The draft genome sequence of cork oak.</title>
        <authorList>
            <person name="Ramos A.M."/>
            <person name="Usie A."/>
            <person name="Barbosa P."/>
            <person name="Barros P.M."/>
            <person name="Capote T."/>
            <person name="Chaves I."/>
            <person name="Simoes F."/>
            <person name="Abreu I."/>
            <person name="Carrasquinho I."/>
            <person name="Faro C."/>
            <person name="Guimaraes J.B."/>
            <person name="Mendonca D."/>
            <person name="Nobrega F."/>
            <person name="Rodrigues L."/>
            <person name="Saibo N.J.M."/>
            <person name="Varela M.C."/>
            <person name="Egas C."/>
            <person name="Matos J."/>
            <person name="Miguel C.M."/>
            <person name="Oliveira M.M."/>
            <person name="Ricardo C.P."/>
            <person name="Goncalves S."/>
        </authorList>
    </citation>
    <scope>NUCLEOTIDE SEQUENCE [LARGE SCALE GENOMIC DNA]</scope>
    <source>
        <strain evidence="2">cv. HL8</strain>
    </source>
</reference>
<proteinExistence type="predicted"/>
<protein>
    <submittedName>
        <fullName evidence="1">Uncharacterized protein</fullName>
    </submittedName>
</protein>
<evidence type="ECO:0000313" key="1">
    <source>
        <dbReference type="EMBL" id="KAK7846268.1"/>
    </source>
</evidence>
<dbReference type="EMBL" id="PKMF04000158">
    <property type="protein sequence ID" value="KAK7846268.1"/>
    <property type="molecule type" value="Genomic_DNA"/>
</dbReference>
<accession>A0AAW0L759</accession>
<comment type="caution">
    <text evidence="1">The sequence shown here is derived from an EMBL/GenBank/DDBJ whole genome shotgun (WGS) entry which is preliminary data.</text>
</comment>
<name>A0AAW0L759_QUESU</name>
<evidence type="ECO:0000313" key="2">
    <source>
        <dbReference type="Proteomes" id="UP000237347"/>
    </source>
</evidence>
<organism evidence="1 2">
    <name type="scientific">Quercus suber</name>
    <name type="common">Cork oak</name>
    <dbReference type="NCBI Taxonomy" id="58331"/>
    <lineage>
        <taxon>Eukaryota</taxon>
        <taxon>Viridiplantae</taxon>
        <taxon>Streptophyta</taxon>
        <taxon>Embryophyta</taxon>
        <taxon>Tracheophyta</taxon>
        <taxon>Spermatophyta</taxon>
        <taxon>Magnoliopsida</taxon>
        <taxon>eudicotyledons</taxon>
        <taxon>Gunneridae</taxon>
        <taxon>Pentapetalae</taxon>
        <taxon>rosids</taxon>
        <taxon>fabids</taxon>
        <taxon>Fagales</taxon>
        <taxon>Fagaceae</taxon>
        <taxon>Quercus</taxon>
    </lineage>
</organism>
<dbReference type="Proteomes" id="UP000237347">
    <property type="component" value="Unassembled WGS sequence"/>
</dbReference>
<sequence length="80" mass="9053">MLEFKTFSQYSLMLCNKTVGSTVSVVQQRWQHRNSGNGGLELEAITQTEHIVASKFRGIILQNQSKTKLAQHVNSLNTFE</sequence>
<keyword evidence="2" id="KW-1185">Reference proteome</keyword>
<dbReference type="AlphaFoldDB" id="A0AAW0L759"/>